<comment type="caution">
    <text evidence="4">The sequence shown here is derived from an EMBL/GenBank/DDBJ whole genome shotgun (WGS) entry which is preliminary data.</text>
</comment>
<dbReference type="GO" id="GO:0003723">
    <property type="term" value="F:RNA binding"/>
    <property type="evidence" value="ECO:0007669"/>
    <property type="project" value="UniProtKB-UniRule"/>
</dbReference>
<dbReference type="InterPro" id="IPR012677">
    <property type="entry name" value="Nucleotide-bd_a/b_plait_sf"/>
</dbReference>
<organism evidence="4 5">
    <name type="scientific">Ziziphus jujuba var. spinosa</name>
    <dbReference type="NCBI Taxonomy" id="714518"/>
    <lineage>
        <taxon>Eukaryota</taxon>
        <taxon>Viridiplantae</taxon>
        <taxon>Streptophyta</taxon>
        <taxon>Embryophyta</taxon>
        <taxon>Tracheophyta</taxon>
        <taxon>Spermatophyta</taxon>
        <taxon>Magnoliopsida</taxon>
        <taxon>eudicotyledons</taxon>
        <taxon>Gunneridae</taxon>
        <taxon>Pentapetalae</taxon>
        <taxon>rosids</taxon>
        <taxon>fabids</taxon>
        <taxon>Rosales</taxon>
        <taxon>Rhamnaceae</taxon>
        <taxon>Paliureae</taxon>
        <taxon>Ziziphus</taxon>
    </lineage>
</organism>
<proteinExistence type="predicted"/>
<evidence type="ECO:0000313" key="5">
    <source>
        <dbReference type="Proteomes" id="UP000813462"/>
    </source>
</evidence>
<dbReference type="AlphaFoldDB" id="A0A978VB58"/>
<sequence length="312" mass="34299">MAEGFWNHRQFLLPSSGGVHKRPRSDYDITPSGQPSGHEMHSYLIRDNNHVKVGTGAVRNTKAIDSAYDRYLQSAQNSSFASEEANAIGGVGLERAFSGGMPRLTTANHALMGRHGDVVRDLARNGQNIGFVDQLPVDEMARPGQERTPLPPDASNTLYVEGLPPDSTRREVAHIFRPFVGYKEVRLVSKESKHRGGDPLILCFVDFANPACAATAMSALQGYEMDELNPGSNYLRLQFSRFPGPRSGSGSRDADLLPLEKFFAKFSQESKTMVDPLYMLLAHHLSFLNILTQNPVPADVHKLLLAALSQAL</sequence>
<reference evidence="4" key="1">
    <citation type="journal article" date="2021" name="Front. Plant Sci.">
        <title>Chromosome-Scale Genome Assembly for Chinese Sour Jujube and Insights Into Its Genome Evolution and Domestication Signature.</title>
        <authorList>
            <person name="Shen L.-Y."/>
            <person name="Luo H."/>
            <person name="Wang X.-L."/>
            <person name="Wang X.-M."/>
            <person name="Qiu X.-J."/>
            <person name="Liu H."/>
            <person name="Zhou S.-S."/>
            <person name="Jia K.-H."/>
            <person name="Nie S."/>
            <person name="Bao Y.-T."/>
            <person name="Zhang R.-G."/>
            <person name="Yun Q.-Z."/>
            <person name="Chai Y.-H."/>
            <person name="Lu J.-Y."/>
            <person name="Li Y."/>
            <person name="Zhao S.-W."/>
            <person name="Mao J.-F."/>
            <person name="Jia S.-G."/>
            <person name="Mao Y.-M."/>
        </authorList>
    </citation>
    <scope>NUCLEOTIDE SEQUENCE</scope>
    <source>
        <strain evidence="4">AT0</strain>
        <tissue evidence="4">Leaf</tissue>
    </source>
</reference>
<accession>A0A978VB58</accession>
<dbReference type="Gene3D" id="3.30.70.330">
    <property type="match status" value="1"/>
</dbReference>
<dbReference type="CDD" id="cd21618">
    <property type="entry name" value="RRM_AtNSRA_like"/>
    <property type="match status" value="1"/>
</dbReference>
<dbReference type="Pfam" id="PF00076">
    <property type="entry name" value="RRM_1"/>
    <property type="match status" value="1"/>
</dbReference>
<feature type="domain" description="RRM" evidence="3">
    <location>
        <begin position="156"/>
        <end position="242"/>
    </location>
</feature>
<protein>
    <recommendedName>
        <fullName evidence="3">RRM domain-containing protein</fullName>
    </recommendedName>
</protein>
<dbReference type="SUPFAM" id="SSF54928">
    <property type="entry name" value="RNA-binding domain, RBD"/>
    <property type="match status" value="1"/>
</dbReference>
<evidence type="ECO:0000256" key="1">
    <source>
        <dbReference type="ARBA" id="ARBA00022884"/>
    </source>
</evidence>
<dbReference type="InterPro" id="IPR000504">
    <property type="entry name" value="RRM_dom"/>
</dbReference>
<evidence type="ECO:0000256" key="2">
    <source>
        <dbReference type="PROSITE-ProRule" id="PRU00176"/>
    </source>
</evidence>
<keyword evidence="1 2" id="KW-0694">RNA-binding</keyword>
<gene>
    <name evidence="4" type="ORF">FEM48_Zijuj06G0193800</name>
</gene>
<dbReference type="EMBL" id="JAEACU010000006">
    <property type="protein sequence ID" value="KAH7525143.1"/>
    <property type="molecule type" value="Genomic_DNA"/>
</dbReference>
<evidence type="ECO:0000313" key="4">
    <source>
        <dbReference type="EMBL" id="KAH7525143.1"/>
    </source>
</evidence>
<dbReference type="PROSITE" id="PS50102">
    <property type="entry name" value="RRM"/>
    <property type="match status" value="1"/>
</dbReference>
<dbReference type="PANTHER" id="PTHR10501">
    <property type="entry name" value="U1 SMALL NUCLEAR RIBONUCLEOPROTEIN A/U2 SMALL NUCLEAR RIBONUCLEOPROTEIN B"/>
    <property type="match status" value="1"/>
</dbReference>
<dbReference type="Proteomes" id="UP000813462">
    <property type="component" value="Unassembled WGS sequence"/>
</dbReference>
<name>A0A978VB58_ZIZJJ</name>
<evidence type="ECO:0000259" key="3">
    <source>
        <dbReference type="PROSITE" id="PS50102"/>
    </source>
</evidence>
<dbReference type="InterPro" id="IPR035979">
    <property type="entry name" value="RBD_domain_sf"/>
</dbReference>
<dbReference type="SMART" id="SM00360">
    <property type="entry name" value="RRM"/>
    <property type="match status" value="1"/>
</dbReference>